<keyword evidence="5 9" id="KW-0653">Protein transport</keyword>
<keyword evidence="6 9" id="KW-1133">Transmembrane helix</keyword>
<comment type="caution">
    <text evidence="10">The sequence shown here is derived from an EMBL/GenBank/DDBJ whole genome shotgun (WGS) entry which is preliminary data.</text>
</comment>
<protein>
    <recommendedName>
        <fullName evidence="9">Protein translocase subunit SecE</fullName>
    </recommendedName>
</protein>
<dbReference type="InterPro" id="IPR038379">
    <property type="entry name" value="SecE_sf"/>
</dbReference>
<sequence length="65" mass="7236">MKKIAPIQYFIDIWGELKKVSWPTRADVVKHTVIVIVSSIIAMAVVAAADFGLSKAIEYIISFNQ</sequence>
<dbReference type="Pfam" id="PF00584">
    <property type="entry name" value="SecE"/>
    <property type="match status" value="1"/>
</dbReference>
<keyword evidence="4 9" id="KW-0812">Transmembrane</keyword>
<gene>
    <name evidence="9" type="primary">secE</name>
    <name evidence="10" type="ORF">A2215_01770</name>
</gene>
<dbReference type="STRING" id="1797472.A2215_01770"/>
<dbReference type="GO" id="GO:0009306">
    <property type="term" value="P:protein secretion"/>
    <property type="evidence" value="ECO:0007669"/>
    <property type="project" value="UniProtKB-UniRule"/>
</dbReference>
<dbReference type="NCBIfam" id="TIGR00964">
    <property type="entry name" value="secE_bact"/>
    <property type="match status" value="1"/>
</dbReference>
<evidence type="ECO:0000256" key="6">
    <source>
        <dbReference type="ARBA" id="ARBA00022989"/>
    </source>
</evidence>
<evidence type="ECO:0000256" key="5">
    <source>
        <dbReference type="ARBA" id="ARBA00022927"/>
    </source>
</evidence>
<comment type="function">
    <text evidence="9">Essential subunit of the Sec protein translocation channel SecYEG. Clamps together the 2 halves of SecY. May contact the channel plug during translocation.</text>
</comment>
<keyword evidence="2 9" id="KW-0813">Transport</keyword>
<evidence type="ECO:0000256" key="4">
    <source>
        <dbReference type="ARBA" id="ARBA00022692"/>
    </source>
</evidence>
<organism evidence="10 11">
    <name type="scientific">Candidatus Berkelbacteria bacterium RIFOXYA2_FULL_43_10</name>
    <dbReference type="NCBI Taxonomy" id="1797472"/>
    <lineage>
        <taxon>Bacteria</taxon>
        <taxon>Candidatus Berkelbacteria</taxon>
    </lineage>
</organism>
<dbReference type="PANTHER" id="PTHR33910">
    <property type="entry name" value="PROTEIN TRANSLOCASE SUBUNIT SECE"/>
    <property type="match status" value="1"/>
</dbReference>
<feature type="transmembrane region" description="Helical" evidence="9">
    <location>
        <begin position="32"/>
        <end position="53"/>
    </location>
</feature>
<dbReference type="Proteomes" id="UP000178583">
    <property type="component" value="Unassembled WGS sequence"/>
</dbReference>
<keyword evidence="7 9" id="KW-0811">Translocation</keyword>
<dbReference type="EMBL" id="MEZY01000038">
    <property type="protein sequence ID" value="OGD63168.1"/>
    <property type="molecule type" value="Genomic_DNA"/>
</dbReference>
<keyword evidence="3 9" id="KW-1003">Cell membrane</keyword>
<evidence type="ECO:0000313" key="10">
    <source>
        <dbReference type="EMBL" id="OGD63168.1"/>
    </source>
</evidence>
<accession>A0A1F5E733</accession>
<dbReference type="GO" id="GO:0043952">
    <property type="term" value="P:protein transport by the Sec complex"/>
    <property type="evidence" value="ECO:0007669"/>
    <property type="project" value="UniProtKB-UniRule"/>
</dbReference>
<evidence type="ECO:0000256" key="8">
    <source>
        <dbReference type="ARBA" id="ARBA00023136"/>
    </source>
</evidence>
<name>A0A1F5E733_9BACT</name>
<comment type="similarity">
    <text evidence="9">Belongs to the SecE/SEC61-gamma family.</text>
</comment>
<keyword evidence="8 9" id="KW-0472">Membrane</keyword>
<dbReference type="GO" id="GO:0065002">
    <property type="term" value="P:intracellular protein transmembrane transport"/>
    <property type="evidence" value="ECO:0007669"/>
    <property type="project" value="UniProtKB-UniRule"/>
</dbReference>
<evidence type="ECO:0000256" key="9">
    <source>
        <dbReference type="HAMAP-Rule" id="MF_00422"/>
    </source>
</evidence>
<evidence type="ECO:0000256" key="7">
    <source>
        <dbReference type="ARBA" id="ARBA00023010"/>
    </source>
</evidence>
<evidence type="ECO:0000256" key="2">
    <source>
        <dbReference type="ARBA" id="ARBA00022448"/>
    </source>
</evidence>
<reference evidence="10 11" key="1">
    <citation type="journal article" date="2016" name="Nat. Commun.">
        <title>Thousands of microbial genomes shed light on interconnected biogeochemical processes in an aquifer system.</title>
        <authorList>
            <person name="Anantharaman K."/>
            <person name="Brown C.T."/>
            <person name="Hug L.A."/>
            <person name="Sharon I."/>
            <person name="Castelle C.J."/>
            <person name="Probst A.J."/>
            <person name="Thomas B.C."/>
            <person name="Singh A."/>
            <person name="Wilkins M.J."/>
            <person name="Karaoz U."/>
            <person name="Brodie E.L."/>
            <person name="Williams K.H."/>
            <person name="Hubbard S.S."/>
            <person name="Banfield J.F."/>
        </authorList>
    </citation>
    <scope>NUCLEOTIDE SEQUENCE [LARGE SCALE GENOMIC DNA]</scope>
</reference>
<evidence type="ECO:0000256" key="3">
    <source>
        <dbReference type="ARBA" id="ARBA00022475"/>
    </source>
</evidence>
<dbReference type="PANTHER" id="PTHR33910:SF1">
    <property type="entry name" value="PROTEIN TRANSLOCASE SUBUNIT SECE"/>
    <property type="match status" value="1"/>
</dbReference>
<evidence type="ECO:0000256" key="1">
    <source>
        <dbReference type="ARBA" id="ARBA00004370"/>
    </source>
</evidence>
<proteinExistence type="inferred from homology"/>
<dbReference type="Gene3D" id="1.20.5.1030">
    <property type="entry name" value="Preprotein translocase secy subunit"/>
    <property type="match status" value="1"/>
</dbReference>
<dbReference type="GO" id="GO:0005886">
    <property type="term" value="C:plasma membrane"/>
    <property type="evidence" value="ECO:0007669"/>
    <property type="project" value="UniProtKB-SubCell"/>
</dbReference>
<evidence type="ECO:0000313" key="11">
    <source>
        <dbReference type="Proteomes" id="UP000178583"/>
    </source>
</evidence>
<dbReference type="AlphaFoldDB" id="A0A1F5E733"/>
<dbReference type="GO" id="GO:0008320">
    <property type="term" value="F:protein transmembrane transporter activity"/>
    <property type="evidence" value="ECO:0007669"/>
    <property type="project" value="UniProtKB-UniRule"/>
</dbReference>
<dbReference type="GO" id="GO:0006605">
    <property type="term" value="P:protein targeting"/>
    <property type="evidence" value="ECO:0007669"/>
    <property type="project" value="UniProtKB-UniRule"/>
</dbReference>
<dbReference type="InterPro" id="IPR005807">
    <property type="entry name" value="SecE_bac"/>
</dbReference>
<dbReference type="HAMAP" id="MF_00422">
    <property type="entry name" value="SecE"/>
    <property type="match status" value="1"/>
</dbReference>
<dbReference type="InterPro" id="IPR001901">
    <property type="entry name" value="Translocase_SecE/Sec61-g"/>
</dbReference>
<comment type="subcellular location">
    <subcellularLocation>
        <location evidence="9">Cell membrane</location>
        <topology evidence="9">Single-pass membrane protein</topology>
    </subcellularLocation>
    <subcellularLocation>
        <location evidence="1">Membrane</location>
    </subcellularLocation>
</comment>
<comment type="subunit">
    <text evidence="9">Component of the Sec protein translocase complex. Heterotrimer consisting of SecY, SecE and SecG subunits. The heterotrimers can form oligomers, although 1 heterotrimer is thought to be able to translocate proteins. Interacts with the ribosome. Interacts with SecDF, and other proteins may be involved. Interacts with SecA.</text>
</comment>